<evidence type="ECO:0000256" key="7">
    <source>
        <dbReference type="ARBA" id="ARBA00034808"/>
    </source>
</evidence>
<evidence type="ECO:0000256" key="5">
    <source>
        <dbReference type="ARBA" id="ARBA00023235"/>
    </source>
</evidence>
<dbReference type="GO" id="GO:0016787">
    <property type="term" value="F:hydrolase activity"/>
    <property type="evidence" value="ECO:0007669"/>
    <property type="project" value="UniProtKB-UniRule"/>
</dbReference>
<dbReference type="GO" id="GO:0005524">
    <property type="term" value="F:ATP binding"/>
    <property type="evidence" value="ECO:0007669"/>
    <property type="project" value="UniProtKB-UniRule"/>
</dbReference>
<evidence type="ECO:0000256" key="1">
    <source>
        <dbReference type="ARBA" id="ARBA00022741"/>
    </source>
</evidence>
<evidence type="ECO:0000256" key="9">
    <source>
        <dbReference type="PROSITE-ProRule" id="PRU00560"/>
    </source>
</evidence>
<dbReference type="AlphaFoldDB" id="A0A7X9HST2"/>
<keyword evidence="4 9" id="KW-0067">ATP-binding</keyword>
<comment type="caution">
    <text evidence="11">The sequence shown here is derived from an EMBL/GenBank/DDBJ whole genome shotgun (WGS) entry which is preliminary data.</text>
</comment>
<proteinExistence type="predicted"/>
<dbReference type="PANTHER" id="PTHR11070">
    <property type="entry name" value="UVRD / RECB / PCRA DNA HELICASE FAMILY MEMBER"/>
    <property type="match status" value="1"/>
</dbReference>
<dbReference type="SUPFAM" id="SSF52540">
    <property type="entry name" value="P-loop containing nucleoside triphosphate hydrolases"/>
    <property type="match status" value="1"/>
</dbReference>
<dbReference type="EMBL" id="JAAZNV010000014">
    <property type="protein sequence ID" value="NMB91998.1"/>
    <property type="molecule type" value="Genomic_DNA"/>
</dbReference>
<reference evidence="11 12" key="1">
    <citation type="journal article" date="2020" name="Biotechnol. Biofuels">
        <title>New insights from the biogas microbiome by comprehensive genome-resolved metagenomics of nearly 1600 species originating from multiple anaerobic digesters.</title>
        <authorList>
            <person name="Campanaro S."/>
            <person name="Treu L."/>
            <person name="Rodriguez-R L.M."/>
            <person name="Kovalovszki A."/>
            <person name="Ziels R.M."/>
            <person name="Maus I."/>
            <person name="Zhu X."/>
            <person name="Kougias P.G."/>
            <person name="Basile A."/>
            <person name="Luo G."/>
            <person name="Schluter A."/>
            <person name="Konstantinidis K.T."/>
            <person name="Angelidaki I."/>
        </authorList>
    </citation>
    <scope>NUCLEOTIDE SEQUENCE [LARGE SCALE GENOMIC DNA]</scope>
    <source>
        <strain evidence="11">AS27yjCOA_202</strain>
    </source>
</reference>
<dbReference type="InterPro" id="IPR027417">
    <property type="entry name" value="P-loop_NTPase"/>
</dbReference>
<keyword evidence="2 9" id="KW-0378">Hydrolase</keyword>
<evidence type="ECO:0000256" key="2">
    <source>
        <dbReference type="ARBA" id="ARBA00022801"/>
    </source>
</evidence>
<name>A0A7X9HST2_UNCKA</name>
<keyword evidence="5" id="KW-0413">Isomerase</keyword>
<dbReference type="Proteomes" id="UP000590542">
    <property type="component" value="Unassembled WGS sequence"/>
</dbReference>
<protein>
    <recommendedName>
        <fullName evidence="7">DNA 3'-5' helicase</fullName>
        <ecNumber evidence="7">5.6.2.4</ecNumber>
    </recommendedName>
</protein>
<feature type="domain" description="UvrD-like helicase ATP-binding" evidence="10">
    <location>
        <begin position="206"/>
        <end position="531"/>
    </location>
</feature>
<evidence type="ECO:0000259" key="10">
    <source>
        <dbReference type="PROSITE" id="PS51198"/>
    </source>
</evidence>
<sequence>MNPRVKKQEISHLKSVKTKLRKASKSASESLSVISSENIERLKELREGGTGSFGYEMTDFDVFIDQLQQKNAALNIRDKYRVIEELEFLLKEPYFSRVDLYDGKTKKEDQYYIGKFSYTEDKPIITDWRSKVASVYYRYRYPQKNVFYDTPVGREIKDLKLKRTFEIQDGEFIRYYNNDLQLDESTIVVEKIKKRTGGVLEDIIQTIQESQLDIIELDPRQICIVQGCVGSGKSTVAIHKLAHIFFNYPKVIRPERCLLVAKSQILSGYLSTLFPKLGIFDVSYKTIREVAFNMALREGLGISVDLNDMERKGEFNTSKVKKIQFLIKATQKKYEKKINDIFKDPDLESFASFKYSYDETPYENIFDILEDVIEELNVQKDLLRKNPDSPRTWFYKENIIALRKILRLANKIKNEIRNDTLRKFVKNLEINTSKKLNYCETLVYLYVYSELVGIRKMKKFEYCVVDEAQDFSALEYLFLSKIVLRGRFALFGDLNQSLEPGGIEDWKVIPEIIKEAKNASKFELNKNYRSTKQIISLANKILKPYTKDYLPKSINRVGDDPVIELFRTSEDLLAKFEIDIKKDLKEVNKSIGIICFNDYLDKAQEILFSIKEAKKKIIKLQSNEKTWYTSKGIYLMSEKDCKGLEFSKVYVLGLNLKKIKSFSEAREAFVSATRAMNELYIYGVK</sequence>
<evidence type="ECO:0000313" key="12">
    <source>
        <dbReference type="Proteomes" id="UP000590542"/>
    </source>
</evidence>
<feature type="binding site" evidence="9">
    <location>
        <begin position="227"/>
        <end position="234"/>
    </location>
    <ligand>
        <name>ATP</name>
        <dbReference type="ChEBI" id="CHEBI:30616"/>
    </ligand>
</feature>
<comment type="catalytic activity">
    <reaction evidence="8">
        <text>ATP + H2O = ADP + phosphate + H(+)</text>
        <dbReference type="Rhea" id="RHEA:13065"/>
        <dbReference type="ChEBI" id="CHEBI:15377"/>
        <dbReference type="ChEBI" id="CHEBI:15378"/>
        <dbReference type="ChEBI" id="CHEBI:30616"/>
        <dbReference type="ChEBI" id="CHEBI:43474"/>
        <dbReference type="ChEBI" id="CHEBI:456216"/>
        <dbReference type="EC" id="5.6.2.4"/>
    </reaction>
</comment>
<evidence type="ECO:0000256" key="8">
    <source>
        <dbReference type="ARBA" id="ARBA00048988"/>
    </source>
</evidence>
<keyword evidence="1 9" id="KW-0547">Nucleotide-binding</keyword>
<dbReference type="GO" id="GO:0003677">
    <property type="term" value="F:DNA binding"/>
    <property type="evidence" value="ECO:0007669"/>
    <property type="project" value="InterPro"/>
</dbReference>
<dbReference type="Gene3D" id="3.40.50.300">
    <property type="entry name" value="P-loop containing nucleotide triphosphate hydrolases"/>
    <property type="match status" value="2"/>
</dbReference>
<keyword evidence="3 9" id="KW-0347">Helicase</keyword>
<evidence type="ECO:0000313" key="11">
    <source>
        <dbReference type="EMBL" id="NMB91998.1"/>
    </source>
</evidence>
<dbReference type="PROSITE" id="PS51198">
    <property type="entry name" value="UVRD_HELICASE_ATP_BIND"/>
    <property type="match status" value="1"/>
</dbReference>
<evidence type="ECO:0000256" key="3">
    <source>
        <dbReference type="ARBA" id="ARBA00022806"/>
    </source>
</evidence>
<dbReference type="InterPro" id="IPR014017">
    <property type="entry name" value="DNA_helicase_UvrD-like_C"/>
</dbReference>
<organism evidence="11 12">
    <name type="scientific">candidate division WWE3 bacterium</name>
    <dbReference type="NCBI Taxonomy" id="2053526"/>
    <lineage>
        <taxon>Bacteria</taxon>
        <taxon>Katanobacteria</taxon>
    </lineage>
</organism>
<dbReference type="EC" id="5.6.2.4" evidence="7"/>
<dbReference type="GO" id="GO:0005829">
    <property type="term" value="C:cytosol"/>
    <property type="evidence" value="ECO:0007669"/>
    <property type="project" value="TreeGrafter"/>
</dbReference>
<accession>A0A7X9HST2</accession>
<dbReference type="GO" id="GO:0043138">
    <property type="term" value="F:3'-5' DNA helicase activity"/>
    <property type="evidence" value="ECO:0007669"/>
    <property type="project" value="TreeGrafter"/>
</dbReference>
<dbReference type="PANTHER" id="PTHR11070:SF17">
    <property type="entry name" value="DNA HELICASE IV"/>
    <property type="match status" value="1"/>
</dbReference>
<dbReference type="InterPro" id="IPR000212">
    <property type="entry name" value="DNA_helicase_UvrD/REP"/>
</dbReference>
<gene>
    <name evidence="11" type="ORF">GYA37_04155</name>
</gene>
<dbReference type="InterPro" id="IPR014016">
    <property type="entry name" value="UvrD-like_ATP-bd"/>
</dbReference>
<dbReference type="GO" id="GO:0000725">
    <property type="term" value="P:recombinational repair"/>
    <property type="evidence" value="ECO:0007669"/>
    <property type="project" value="TreeGrafter"/>
</dbReference>
<comment type="catalytic activity">
    <reaction evidence="6">
        <text>Couples ATP hydrolysis with the unwinding of duplex DNA by translocating in the 3'-5' direction.</text>
        <dbReference type="EC" id="5.6.2.4"/>
    </reaction>
</comment>
<evidence type="ECO:0000256" key="6">
    <source>
        <dbReference type="ARBA" id="ARBA00034617"/>
    </source>
</evidence>
<dbReference type="Pfam" id="PF13361">
    <property type="entry name" value="UvrD_C"/>
    <property type="match status" value="1"/>
</dbReference>
<evidence type="ECO:0000256" key="4">
    <source>
        <dbReference type="ARBA" id="ARBA00022840"/>
    </source>
</evidence>
<dbReference type="Pfam" id="PF00580">
    <property type="entry name" value="UvrD-helicase"/>
    <property type="match status" value="1"/>
</dbReference>